<accession>A0ABS4W4B8</accession>
<dbReference type="Gene3D" id="3.30.1490.20">
    <property type="entry name" value="ATP-grasp fold, A domain"/>
    <property type="match status" value="1"/>
</dbReference>
<keyword evidence="1" id="KW-0547">Nucleotide-binding</keyword>
<feature type="domain" description="ATP-grasp" evidence="2">
    <location>
        <begin position="486"/>
        <end position="535"/>
    </location>
</feature>
<dbReference type="Proteomes" id="UP001519295">
    <property type="component" value="Unassembled WGS sequence"/>
</dbReference>
<dbReference type="PANTHER" id="PTHR42793:SF1">
    <property type="entry name" value="PEPTIDYL-LYSINE N-ACETYLTRANSFERASE PATZ"/>
    <property type="match status" value="1"/>
</dbReference>
<dbReference type="SUPFAM" id="SSF51735">
    <property type="entry name" value="NAD(P)-binding Rossmann-fold domains"/>
    <property type="match status" value="1"/>
</dbReference>
<dbReference type="InterPro" id="IPR011761">
    <property type="entry name" value="ATP-grasp"/>
</dbReference>
<dbReference type="SUPFAM" id="SSF52210">
    <property type="entry name" value="Succinyl-CoA synthetase domains"/>
    <property type="match status" value="2"/>
</dbReference>
<organism evidence="3 4">
    <name type="scientific">Pseudonocardia parietis</name>
    <dbReference type="NCBI Taxonomy" id="570936"/>
    <lineage>
        <taxon>Bacteria</taxon>
        <taxon>Bacillati</taxon>
        <taxon>Actinomycetota</taxon>
        <taxon>Actinomycetes</taxon>
        <taxon>Pseudonocardiales</taxon>
        <taxon>Pseudonocardiaceae</taxon>
        <taxon>Pseudonocardia</taxon>
    </lineage>
</organism>
<sequence>MTPPGTRDLSVLFDPRSVAVIGASDDETKYGNWLGAQALRMAGSRDVHLVNRRAGTVLGHPASASLGETGDTVDLVAIAVPAHGFEASVEDALAAGARAIVGVTAGFAELGAEGRAVQERVVARVREAGAVLVGPNCLGLTDSSTGLTLSSNTMPEGRIALLSQSGNMALELSRVLAARGQGFSRFVSLGNQADLGVADLIRSCAQHDGTDVIALYCEDFGDGREFVAATREAVAAGKPVILLTVGSSEASIRGAKSHTGSLTSATAVVDAACRAGGVYRVTSPRSLADVASVLAAYGPVAVGNLVVVADGGGHASVASDLAESAGVRVPELAPELHDELRTAVGTGGHVQNPVDVVVGPGFEIGSFASIVDTALRHPDIDGVLLSGYFGGYEHYGAGMARSEEETALAIAGSAHRYRKPVLVHSMYPDGSATGTLSDNGVPVFAAVEDATNCLGVLNRAGARRPLPTLPGPADRPIRDTGYWTSRQIIRDAGIPAPDARLVDCAEDAVAAAGAIGFPVALKAMGLLHKSDSGGVSLGISDEDRLVEELTRMRDTLGVSSFCVEELADLRAGVELIVGVQQDPRFGPIVMVGFGGVLAEVLVDVTFELAPVDEAAAESMLSRLRSTRLLDEFRGRPKLDTAAAARAITAVSALAVSHPEISEIEVNPLLVTPSGVSALDARIVLAE</sequence>
<dbReference type="Pfam" id="PF13380">
    <property type="entry name" value="CoA_binding_2"/>
    <property type="match status" value="1"/>
</dbReference>
<dbReference type="Gene3D" id="3.30.470.20">
    <property type="entry name" value="ATP-grasp fold, B domain"/>
    <property type="match status" value="1"/>
</dbReference>
<keyword evidence="4" id="KW-1185">Reference proteome</keyword>
<dbReference type="InterPro" id="IPR032875">
    <property type="entry name" value="Succ_CoA_lig_flav_dom"/>
</dbReference>
<dbReference type="PROSITE" id="PS50975">
    <property type="entry name" value="ATP_GRASP"/>
    <property type="match status" value="1"/>
</dbReference>
<dbReference type="InterPro" id="IPR036291">
    <property type="entry name" value="NAD(P)-bd_dom_sf"/>
</dbReference>
<reference evidence="3 4" key="1">
    <citation type="submission" date="2021-03" db="EMBL/GenBank/DDBJ databases">
        <title>Sequencing the genomes of 1000 actinobacteria strains.</title>
        <authorList>
            <person name="Klenk H.-P."/>
        </authorList>
    </citation>
    <scope>NUCLEOTIDE SEQUENCE [LARGE SCALE GENOMIC DNA]</scope>
    <source>
        <strain evidence="3 4">DSM 45256</strain>
    </source>
</reference>
<keyword evidence="1" id="KW-0067">ATP-binding</keyword>
<gene>
    <name evidence="3" type="ORF">JOF36_006766</name>
</gene>
<evidence type="ECO:0000313" key="3">
    <source>
        <dbReference type="EMBL" id="MBP2371070.1"/>
    </source>
</evidence>
<name>A0ABS4W4B8_9PSEU</name>
<comment type="caution">
    <text evidence="3">The sequence shown here is derived from an EMBL/GenBank/DDBJ whole genome shotgun (WGS) entry which is preliminary data.</text>
</comment>
<dbReference type="InterPro" id="IPR003781">
    <property type="entry name" value="CoA-bd"/>
</dbReference>
<dbReference type="PANTHER" id="PTHR42793">
    <property type="entry name" value="COA BINDING DOMAIN CONTAINING PROTEIN"/>
    <property type="match status" value="1"/>
</dbReference>
<dbReference type="Gene3D" id="3.40.50.720">
    <property type="entry name" value="NAD(P)-binding Rossmann-like Domain"/>
    <property type="match status" value="1"/>
</dbReference>
<dbReference type="InterPro" id="IPR013815">
    <property type="entry name" value="ATP_grasp_subdomain_1"/>
</dbReference>
<evidence type="ECO:0000256" key="1">
    <source>
        <dbReference type="PROSITE-ProRule" id="PRU00409"/>
    </source>
</evidence>
<dbReference type="InterPro" id="IPR016102">
    <property type="entry name" value="Succinyl-CoA_synth-like"/>
</dbReference>
<dbReference type="Gene3D" id="3.40.50.261">
    <property type="entry name" value="Succinyl-CoA synthetase domains"/>
    <property type="match status" value="2"/>
</dbReference>
<dbReference type="Pfam" id="PF13607">
    <property type="entry name" value="Succ_CoA_lig"/>
    <property type="match status" value="1"/>
</dbReference>
<dbReference type="SMART" id="SM00881">
    <property type="entry name" value="CoA_binding"/>
    <property type="match status" value="1"/>
</dbReference>
<evidence type="ECO:0000313" key="4">
    <source>
        <dbReference type="Proteomes" id="UP001519295"/>
    </source>
</evidence>
<protein>
    <submittedName>
        <fullName evidence="3">Acyl-CoA synthetase (NDP forming)</fullName>
    </submittedName>
</protein>
<dbReference type="EMBL" id="JAGINU010000001">
    <property type="protein sequence ID" value="MBP2371070.1"/>
    <property type="molecule type" value="Genomic_DNA"/>
</dbReference>
<dbReference type="SUPFAM" id="SSF56059">
    <property type="entry name" value="Glutathione synthetase ATP-binding domain-like"/>
    <property type="match status" value="1"/>
</dbReference>
<proteinExistence type="predicted"/>
<dbReference type="Pfam" id="PF13549">
    <property type="entry name" value="ATP-grasp_5"/>
    <property type="match status" value="1"/>
</dbReference>
<evidence type="ECO:0000259" key="2">
    <source>
        <dbReference type="PROSITE" id="PS50975"/>
    </source>
</evidence>
<dbReference type="RefSeq" id="WP_210034729.1">
    <property type="nucleotide sequence ID" value="NZ_JAGINU010000001.1"/>
</dbReference>